<dbReference type="RefSeq" id="WP_153283172.1">
    <property type="nucleotide sequence ID" value="NZ_CP045644.1"/>
</dbReference>
<keyword evidence="1" id="KW-1133">Transmembrane helix</keyword>
<evidence type="ECO:0000313" key="2">
    <source>
        <dbReference type="EMBL" id="QFZ84553.1"/>
    </source>
</evidence>
<proteinExistence type="predicted"/>
<dbReference type="Proteomes" id="UP000326780">
    <property type="component" value="Chromosome"/>
</dbReference>
<dbReference type="EMBL" id="CP045644">
    <property type="protein sequence ID" value="QFZ84553.1"/>
    <property type="molecule type" value="Genomic_DNA"/>
</dbReference>
<accession>A0A5Q0M4T9</accession>
<organism evidence="2 3">
    <name type="scientific">Variovorax paradoxus</name>
    <dbReference type="NCBI Taxonomy" id="34073"/>
    <lineage>
        <taxon>Bacteria</taxon>
        <taxon>Pseudomonadati</taxon>
        <taxon>Pseudomonadota</taxon>
        <taxon>Betaproteobacteria</taxon>
        <taxon>Burkholderiales</taxon>
        <taxon>Comamonadaceae</taxon>
        <taxon>Variovorax</taxon>
    </lineage>
</organism>
<sequence length="83" mass="9506">MKRTLFWLKAVLIAGSWLSMLSAIFLALTQSHLAVRQEPLGMWIVFGIWMGHVLAIKPLWRSLYAEHRALREAKQVHVIGQLA</sequence>
<feature type="transmembrane region" description="Helical" evidence="1">
    <location>
        <begin position="7"/>
        <end position="28"/>
    </location>
</feature>
<gene>
    <name evidence="2" type="ORF">GFK26_18160</name>
</gene>
<evidence type="ECO:0000313" key="3">
    <source>
        <dbReference type="Proteomes" id="UP000326780"/>
    </source>
</evidence>
<dbReference type="AlphaFoldDB" id="A0A5Q0M4T9"/>
<evidence type="ECO:0000256" key="1">
    <source>
        <dbReference type="SAM" id="Phobius"/>
    </source>
</evidence>
<keyword evidence="1" id="KW-0472">Membrane</keyword>
<reference evidence="2 3" key="1">
    <citation type="submission" date="2019-10" db="EMBL/GenBank/DDBJ databases">
        <title>Complete genome sequence of Variovorax paradoxus 5C-2.</title>
        <authorList>
            <person name="Gogoleva N.E."/>
            <person name="Balkin A.S."/>
        </authorList>
    </citation>
    <scope>NUCLEOTIDE SEQUENCE [LARGE SCALE GENOMIC DNA]</scope>
    <source>
        <strain evidence="2 3">5C-2</strain>
    </source>
</reference>
<name>A0A5Q0M4T9_VARPD</name>
<protein>
    <submittedName>
        <fullName evidence="2">Uncharacterized protein</fullName>
    </submittedName>
</protein>
<feature type="transmembrane region" description="Helical" evidence="1">
    <location>
        <begin position="40"/>
        <end position="60"/>
    </location>
</feature>
<keyword evidence="1" id="KW-0812">Transmembrane</keyword>